<accession>A0A0C3FRD0</accession>
<evidence type="ECO:0000256" key="6">
    <source>
        <dbReference type="ARBA" id="ARBA00022777"/>
    </source>
</evidence>
<dbReference type="PROSITE" id="PS50011">
    <property type="entry name" value="PROTEIN_KINASE_DOM"/>
    <property type="match status" value="1"/>
</dbReference>
<dbReference type="SMART" id="SM00220">
    <property type="entry name" value="S_TKc"/>
    <property type="match status" value="1"/>
</dbReference>
<reference evidence="12 13" key="1">
    <citation type="submission" date="2014-04" db="EMBL/GenBank/DDBJ databases">
        <authorList>
            <consortium name="DOE Joint Genome Institute"/>
            <person name="Kuo A."/>
            <person name="Tarkka M."/>
            <person name="Buscot F."/>
            <person name="Kohler A."/>
            <person name="Nagy L.G."/>
            <person name="Floudas D."/>
            <person name="Copeland A."/>
            <person name="Barry K.W."/>
            <person name="Cichocki N."/>
            <person name="Veneault-Fourrey C."/>
            <person name="LaButti K."/>
            <person name="Lindquist E.A."/>
            <person name="Lipzen A."/>
            <person name="Lundell T."/>
            <person name="Morin E."/>
            <person name="Murat C."/>
            <person name="Sun H."/>
            <person name="Tunlid A."/>
            <person name="Henrissat B."/>
            <person name="Grigoriev I.V."/>
            <person name="Hibbett D.S."/>
            <person name="Martin F."/>
            <person name="Nordberg H.P."/>
            <person name="Cantor M.N."/>
            <person name="Hua S.X."/>
        </authorList>
    </citation>
    <scope>NUCLEOTIDE SEQUENCE [LARGE SCALE GENOMIC DNA]</scope>
    <source>
        <strain evidence="12 13">F 1598</strain>
    </source>
</reference>
<protein>
    <recommendedName>
        <fullName evidence="2">cyclin-dependent kinase</fullName>
        <ecNumber evidence="2">2.7.11.22</ecNumber>
    </recommendedName>
</protein>
<dbReference type="EMBL" id="KN832995">
    <property type="protein sequence ID" value="KIM82269.1"/>
    <property type="molecule type" value="Genomic_DNA"/>
</dbReference>
<evidence type="ECO:0000256" key="1">
    <source>
        <dbReference type="ARBA" id="ARBA00006485"/>
    </source>
</evidence>
<evidence type="ECO:0000256" key="8">
    <source>
        <dbReference type="ARBA" id="ARBA00047811"/>
    </source>
</evidence>
<dbReference type="PANTHER" id="PTHR24056">
    <property type="entry name" value="CELL DIVISION PROTEIN KINASE"/>
    <property type="match status" value="1"/>
</dbReference>
<comment type="catalytic activity">
    <reaction evidence="9">
        <text>L-seryl-[protein] + ATP = O-phospho-L-seryl-[protein] + ADP + H(+)</text>
        <dbReference type="Rhea" id="RHEA:17989"/>
        <dbReference type="Rhea" id="RHEA-COMP:9863"/>
        <dbReference type="Rhea" id="RHEA-COMP:11604"/>
        <dbReference type="ChEBI" id="CHEBI:15378"/>
        <dbReference type="ChEBI" id="CHEBI:29999"/>
        <dbReference type="ChEBI" id="CHEBI:30616"/>
        <dbReference type="ChEBI" id="CHEBI:83421"/>
        <dbReference type="ChEBI" id="CHEBI:456216"/>
        <dbReference type="EC" id="2.7.11.22"/>
    </reaction>
</comment>
<feature type="compositionally biased region" description="Acidic residues" evidence="10">
    <location>
        <begin position="247"/>
        <end position="259"/>
    </location>
</feature>
<dbReference type="Proteomes" id="UP000054166">
    <property type="component" value="Unassembled WGS sequence"/>
</dbReference>
<dbReference type="Pfam" id="PF00069">
    <property type="entry name" value="Pkinase"/>
    <property type="match status" value="1"/>
</dbReference>
<reference evidence="13" key="2">
    <citation type="submission" date="2015-01" db="EMBL/GenBank/DDBJ databases">
        <title>Evolutionary Origins and Diversification of the Mycorrhizal Mutualists.</title>
        <authorList>
            <consortium name="DOE Joint Genome Institute"/>
            <consortium name="Mycorrhizal Genomics Consortium"/>
            <person name="Kohler A."/>
            <person name="Kuo A."/>
            <person name="Nagy L.G."/>
            <person name="Floudas D."/>
            <person name="Copeland A."/>
            <person name="Barry K.W."/>
            <person name="Cichocki N."/>
            <person name="Veneault-Fourrey C."/>
            <person name="LaButti K."/>
            <person name="Lindquist E.A."/>
            <person name="Lipzen A."/>
            <person name="Lundell T."/>
            <person name="Morin E."/>
            <person name="Murat C."/>
            <person name="Riley R."/>
            <person name="Ohm R."/>
            <person name="Sun H."/>
            <person name="Tunlid A."/>
            <person name="Henrissat B."/>
            <person name="Grigoriev I.V."/>
            <person name="Hibbett D.S."/>
            <person name="Martin F."/>
        </authorList>
    </citation>
    <scope>NUCLEOTIDE SEQUENCE [LARGE SCALE GENOMIC DNA]</scope>
    <source>
        <strain evidence="13">F 1598</strain>
    </source>
</reference>
<dbReference type="GO" id="GO:0005524">
    <property type="term" value="F:ATP binding"/>
    <property type="evidence" value="ECO:0007669"/>
    <property type="project" value="UniProtKB-KW"/>
</dbReference>
<dbReference type="InterPro" id="IPR000719">
    <property type="entry name" value="Prot_kinase_dom"/>
</dbReference>
<dbReference type="GO" id="GO:0004693">
    <property type="term" value="F:cyclin-dependent protein serine/threonine kinase activity"/>
    <property type="evidence" value="ECO:0007669"/>
    <property type="project" value="UniProtKB-EC"/>
</dbReference>
<dbReference type="PANTHER" id="PTHR24056:SF171">
    <property type="entry name" value="CYCLIN-DEPENDENT KINASE 20"/>
    <property type="match status" value="1"/>
</dbReference>
<feature type="domain" description="Protein kinase" evidence="11">
    <location>
        <begin position="1"/>
        <end position="395"/>
    </location>
</feature>
<dbReference type="InterPro" id="IPR011009">
    <property type="entry name" value="Kinase-like_dom_sf"/>
</dbReference>
<evidence type="ECO:0000256" key="4">
    <source>
        <dbReference type="ARBA" id="ARBA00022679"/>
    </source>
</evidence>
<feature type="compositionally biased region" description="Polar residues" evidence="10">
    <location>
        <begin position="351"/>
        <end position="365"/>
    </location>
</feature>
<dbReference type="InterPro" id="IPR008271">
    <property type="entry name" value="Ser/Thr_kinase_AS"/>
</dbReference>
<name>A0A0C3FRD0_PILCF</name>
<keyword evidence="7" id="KW-0067">ATP-binding</keyword>
<evidence type="ECO:0000256" key="10">
    <source>
        <dbReference type="SAM" id="MobiDB-lite"/>
    </source>
</evidence>
<evidence type="ECO:0000256" key="5">
    <source>
        <dbReference type="ARBA" id="ARBA00022741"/>
    </source>
</evidence>
<dbReference type="InterPro" id="IPR050108">
    <property type="entry name" value="CDK"/>
</dbReference>
<keyword evidence="3" id="KW-0723">Serine/threonine-protein kinase</keyword>
<evidence type="ECO:0000256" key="3">
    <source>
        <dbReference type="ARBA" id="ARBA00022527"/>
    </source>
</evidence>
<gene>
    <name evidence="12" type="ORF">PILCRDRAFT_8086</name>
</gene>
<dbReference type="STRING" id="765440.A0A0C3FRD0"/>
<dbReference type="InParanoid" id="A0A0C3FRD0"/>
<evidence type="ECO:0000256" key="9">
    <source>
        <dbReference type="ARBA" id="ARBA00048367"/>
    </source>
</evidence>
<evidence type="ECO:0000313" key="12">
    <source>
        <dbReference type="EMBL" id="KIM82269.1"/>
    </source>
</evidence>
<dbReference type="OrthoDB" id="413582at2759"/>
<keyword evidence="5" id="KW-0547">Nucleotide-binding</keyword>
<organism evidence="12 13">
    <name type="scientific">Piloderma croceum (strain F 1598)</name>
    <dbReference type="NCBI Taxonomy" id="765440"/>
    <lineage>
        <taxon>Eukaryota</taxon>
        <taxon>Fungi</taxon>
        <taxon>Dikarya</taxon>
        <taxon>Basidiomycota</taxon>
        <taxon>Agaricomycotina</taxon>
        <taxon>Agaricomycetes</taxon>
        <taxon>Agaricomycetidae</taxon>
        <taxon>Atheliales</taxon>
        <taxon>Atheliaceae</taxon>
        <taxon>Piloderma</taxon>
    </lineage>
</organism>
<proteinExistence type="inferred from homology"/>
<sequence>MQTVEETLFSTVSRTPIRQFSNEVTQTPTDTKWIAIKSATINRRLSKEPHDIIKELRVLSSVSHANIIVILGSQSDQTKMILRYWMPYIQYTLFDLLSSSSFSPHPLLSFSTVCPIRSPREDRFTLLAKSIIYQILSALAYLHDPRRGIAHRDIKPCNILLTGEGLVQVIDFGIAWKGIDSGKEMDESDDLWPETEEKMYFEVATGPYRAPELLFGPLTYDASATDLWSLGATFAEFFTPLRLTHSDEDDEADDSDTSDDSVKPFIIPSTSTFRPADPTARWRRDSLFNADKGEIGLAWSIFKIRGTPNDDTWPTFRDLPDATKVTFVSVPAVDLTSLLPNLPPSTIPQAGASQATSHAPSRTMSSSPFDLLHRFLVYPQSDRIRAVDALRHPWFTADPVALLPPGYPLEHIDDGSILRSQVGCLWEGKTLGEWLRASLPHKSSLPGED</sequence>
<comment type="catalytic activity">
    <reaction evidence="8">
        <text>L-threonyl-[protein] + ATP = O-phospho-L-threonyl-[protein] + ADP + H(+)</text>
        <dbReference type="Rhea" id="RHEA:46608"/>
        <dbReference type="Rhea" id="RHEA-COMP:11060"/>
        <dbReference type="Rhea" id="RHEA-COMP:11605"/>
        <dbReference type="ChEBI" id="CHEBI:15378"/>
        <dbReference type="ChEBI" id="CHEBI:30013"/>
        <dbReference type="ChEBI" id="CHEBI:30616"/>
        <dbReference type="ChEBI" id="CHEBI:61977"/>
        <dbReference type="ChEBI" id="CHEBI:456216"/>
        <dbReference type="EC" id="2.7.11.22"/>
    </reaction>
</comment>
<keyword evidence="13" id="KW-1185">Reference proteome</keyword>
<comment type="similarity">
    <text evidence="1">Belongs to the protein kinase superfamily. CMGC Ser/Thr protein kinase family. CDC2/CDKX subfamily.</text>
</comment>
<feature type="region of interest" description="Disordered" evidence="10">
    <location>
        <begin position="247"/>
        <end position="277"/>
    </location>
</feature>
<evidence type="ECO:0000256" key="2">
    <source>
        <dbReference type="ARBA" id="ARBA00012425"/>
    </source>
</evidence>
<dbReference type="SUPFAM" id="SSF56112">
    <property type="entry name" value="Protein kinase-like (PK-like)"/>
    <property type="match status" value="1"/>
</dbReference>
<keyword evidence="4" id="KW-0808">Transferase</keyword>
<keyword evidence="6" id="KW-0418">Kinase</keyword>
<dbReference type="PROSITE" id="PS00108">
    <property type="entry name" value="PROTEIN_KINASE_ST"/>
    <property type="match status" value="1"/>
</dbReference>
<dbReference type="AlphaFoldDB" id="A0A0C3FRD0"/>
<evidence type="ECO:0000259" key="11">
    <source>
        <dbReference type="PROSITE" id="PS50011"/>
    </source>
</evidence>
<feature type="region of interest" description="Disordered" evidence="10">
    <location>
        <begin position="346"/>
        <end position="365"/>
    </location>
</feature>
<evidence type="ECO:0000256" key="7">
    <source>
        <dbReference type="ARBA" id="ARBA00022840"/>
    </source>
</evidence>
<dbReference type="GO" id="GO:0005634">
    <property type="term" value="C:nucleus"/>
    <property type="evidence" value="ECO:0007669"/>
    <property type="project" value="TreeGrafter"/>
</dbReference>
<dbReference type="HOGENOM" id="CLU_000288_50_0_1"/>
<evidence type="ECO:0000313" key="13">
    <source>
        <dbReference type="Proteomes" id="UP000054166"/>
    </source>
</evidence>
<dbReference type="EC" id="2.7.11.22" evidence="2"/>
<dbReference type="Gene3D" id="1.10.510.10">
    <property type="entry name" value="Transferase(Phosphotransferase) domain 1"/>
    <property type="match status" value="1"/>
</dbReference>